<organism evidence="1 2">
    <name type="scientific">Lysinibacillus xylanilyticus</name>
    <dbReference type="NCBI Taxonomy" id="582475"/>
    <lineage>
        <taxon>Bacteria</taxon>
        <taxon>Bacillati</taxon>
        <taxon>Bacillota</taxon>
        <taxon>Bacilli</taxon>
        <taxon>Bacillales</taxon>
        <taxon>Bacillaceae</taxon>
        <taxon>Lysinibacillus</taxon>
    </lineage>
</organism>
<sequence>MEALAHSSFPLFGLLGYFYLLVNEIADGIGELYMISNSDSSKVVKEMYPPTSLQERNVKSRE</sequence>
<dbReference type="PATRIC" id="fig|582475.4.peg.398"/>
<dbReference type="EMBL" id="LFXJ01000005">
    <property type="protein sequence ID" value="KMY31555.1"/>
    <property type="molecule type" value="Genomic_DNA"/>
</dbReference>
<accession>A0A0K9FAU3</accession>
<evidence type="ECO:0000313" key="2">
    <source>
        <dbReference type="Proteomes" id="UP000037326"/>
    </source>
</evidence>
<dbReference type="Proteomes" id="UP000037326">
    <property type="component" value="Unassembled WGS sequence"/>
</dbReference>
<protein>
    <submittedName>
        <fullName evidence="1">Uncharacterized protein</fullName>
    </submittedName>
</protein>
<proteinExistence type="predicted"/>
<dbReference type="AlphaFoldDB" id="A0A0K9FAU3"/>
<evidence type="ECO:0000313" key="1">
    <source>
        <dbReference type="EMBL" id="KMY31555.1"/>
    </source>
</evidence>
<gene>
    <name evidence="1" type="ORF">ACZ11_04865</name>
</gene>
<comment type="caution">
    <text evidence="1">The sequence shown here is derived from an EMBL/GenBank/DDBJ whole genome shotgun (WGS) entry which is preliminary data.</text>
</comment>
<reference evidence="2" key="1">
    <citation type="submission" date="2015-07" db="EMBL/GenBank/DDBJ databases">
        <authorList>
            <consortium name="Consortium for Microbial Forensics and Genomics (microFORGE)"/>
            <person name="Knight B.M."/>
            <person name="Roberts D.P."/>
            <person name="Lin D."/>
            <person name="Hari K."/>
            <person name="Fletcher J."/>
            <person name="Melcher U."/>
            <person name="Blagden T."/>
            <person name="Winegar R.A."/>
        </authorList>
    </citation>
    <scope>NUCLEOTIDE SEQUENCE [LARGE SCALE GENOMIC DNA]</scope>
    <source>
        <strain evidence="2">DSM 23493</strain>
    </source>
</reference>
<name>A0A0K9FAU3_9BACI</name>